<reference evidence="3 4" key="1">
    <citation type="submission" date="2017-09" db="EMBL/GenBank/DDBJ databases">
        <authorList>
            <person name="Ehlers B."/>
            <person name="Leendertz F.H."/>
        </authorList>
    </citation>
    <scope>NUCLEOTIDE SEQUENCE [LARGE SCALE GENOMIC DNA]</scope>
    <source>
        <strain evidence="3 4">DSM 46844</strain>
    </source>
</reference>
<evidence type="ECO:0000313" key="4">
    <source>
        <dbReference type="Proteomes" id="UP000219514"/>
    </source>
</evidence>
<dbReference type="OrthoDB" id="3638805at2"/>
<evidence type="ECO:0000256" key="1">
    <source>
        <dbReference type="SAM" id="MobiDB-lite"/>
    </source>
</evidence>
<feature type="compositionally biased region" description="Low complexity" evidence="1">
    <location>
        <begin position="155"/>
        <end position="172"/>
    </location>
</feature>
<feature type="transmembrane region" description="Helical" evidence="2">
    <location>
        <begin position="26"/>
        <end position="44"/>
    </location>
</feature>
<feature type="region of interest" description="Disordered" evidence="1">
    <location>
        <begin position="52"/>
        <end position="185"/>
    </location>
</feature>
<keyword evidence="4" id="KW-1185">Reference proteome</keyword>
<dbReference type="RefSeq" id="WP_097204619.1">
    <property type="nucleotide sequence ID" value="NZ_JACHXB010000001.1"/>
</dbReference>
<sequence length="265" mass="26925">MILAAGLLVLIGLGMFVGGLVTDITALYWVCVVACALAAVLLVLSRVAAARDVDEPTDRAPSPPAVRGPSSGGQRADGGPATGGQRAVGGPDSGGHRAAGGTSSDGHRAVHGPSSGGHRALRDDHHSRDVPAGESREPAVAPELPAWPVAPPGAPTRGPAADAPTGAHAAVPGGVRGAPDDGEPAEEDVEVTDLLLVVDLDDEVLVVDEHPRYHVAVCPHLSGATTIPLPMAEARADGFTPCGTCRPVRQLADTERARRRSARGY</sequence>
<gene>
    <name evidence="3" type="ORF">SAMN06893097_101861</name>
</gene>
<evidence type="ECO:0000256" key="2">
    <source>
        <dbReference type="SAM" id="Phobius"/>
    </source>
</evidence>
<dbReference type="AlphaFoldDB" id="A0A285E7F3"/>
<dbReference type="EMBL" id="OBDO01000001">
    <property type="protein sequence ID" value="SNX95058.1"/>
    <property type="molecule type" value="Genomic_DNA"/>
</dbReference>
<keyword evidence="2" id="KW-0472">Membrane</keyword>
<keyword evidence="2" id="KW-1133">Transmembrane helix</keyword>
<feature type="compositionally biased region" description="Basic and acidic residues" evidence="1">
    <location>
        <begin position="120"/>
        <end position="137"/>
    </location>
</feature>
<proteinExistence type="predicted"/>
<accession>A0A285E7F3</accession>
<evidence type="ECO:0000313" key="3">
    <source>
        <dbReference type="EMBL" id="SNX95058.1"/>
    </source>
</evidence>
<dbReference type="Proteomes" id="UP000219514">
    <property type="component" value="Unassembled WGS sequence"/>
</dbReference>
<organism evidence="3 4">
    <name type="scientific">Geodermatophilus sabuli</name>
    <dbReference type="NCBI Taxonomy" id="1564158"/>
    <lineage>
        <taxon>Bacteria</taxon>
        <taxon>Bacillati</taxon>
        <taxon>Actinomycetota</taxon>
        <taxon>Actinomycetes</taxon>
        <taxon>Geodermatophilales</taxon>
        <taxon>Geodermatophilaceae</taxon>
        <taxon>Geodermatophilus</taxon>
    </lineage>
</organism>
<keyword evidence="2" id="KW-0812">Transmembrane</keyword>
<protein>
    <submittedName>
        <fullName evidence="3">Uncharacterized protein</fullName>
    </submittedName>
</protein>
<name>A0A285E7F3_9ACTN</name>